<dbReference type="Proteomes" id="UP001634394">
    <property type="component" value="Unassembled WGS sequence"/>
</dbReference>
<keyword evidence="2" id="KW-1185">Reference proteome</keyword>
<dbReference type="EMBL" id="JBJQND010000011">
    <property type="protein sequence ID" value="KAL3862158.1"/>
    <property type="molecule type" value="Genomic_DNA"/>
</dbReference>
<proteinExistence type="predicted"/>
<organism evidence="1 2">
    <name type="scientific">Sinanodonta woodiana</name>
    <name type="common">Chinese pond mussel</name>
    <name type="synonym">Anodonta woodiana</name>
    <dbReference type="NCBI Taxonomy" id="1069815"/>
    <lineage>
        <taxon>Eukaryota</taxon>
        <taxon>Metazoa</taxon>
        <taxon>Spiralia</taxon>
        <taxon>Lophotrochozoa</taxon>
        <taxon>Mollusca</taxon>
        <taxon>Bivalvia</taxon>
        <taxon>Autobranchia</taxon>
        <taxon>Heteroconchia</taxon>
        <taxon>Palaeoheterodonta</taxon>
        <taxon>Unionida</taxon>
        <taxon>Unionoidea</taxon>
        <taxon>Unionidae</taxon>
        <taxon>Unioninae</taxon>
        <taxon>Sinanodonta</taxon>
    </lineage>
</organism>
<evidence type="ECO:0000313" key="2">
    <source>
        <dbReference type="Proteomes" id="UP001634394"/>
    </source>
</evidence>
<protein>
    <submittedName>
        <fullName evidence="1">Uncharacterized protein</fullName>
    </submittedName>
</protein>
<dbReference type="AlphaFoldDB" id="A0ABD3VM96"/>
<sequence>MIEFQGLNDGRIPGTTAVLVALKTNDEDIITKIYSINYAKGGYQIRCRGNTPALPYGEIQICGLRAIVKTPEPIIRRIKKQTGELHLSGVSLEVTLEDTVGWFEEKFGIKVLKSKLGVAPGFNIYIATRIFEMARSKLRAIKKSKFSTWLSKNNLV</sequence>
<name>A0ABD3VM96_SINWO</name>
<reference evidence="1 2" key="1">
    <citation type="submission" date="2024-11" db="EMBL/GenBank/DDBJ databases">
        <title>Chromosome-level genome assembly of the freshwater bivalve Anodonta woodiana.</title>
        <authorList>
            <person name="Chen X."/>
        </authorList>
    </citation>
    <scope>NUCLEOTIDE SEQUENCE [LARGE SCALE GENOMIC DNA]</scope>
    <source>
        <strain evidence="1">MN2024</strain>
        <tissue evidence="1">Gills</tissue>
    </source>
</reference>
<accession>A0ABD3VM96</accession>
<evidence type="ECO:0000313" key="1">
    <source>
        <dbReference type="EMBL" id="KAL3862158.1"/>
    </source>
</evidence>
<comment type="caution">
    <text evidence="1">The sequence shown here is derived from an EMBL/GenBank/DDBJ whole genome shotgun (WGS) entry which is preliminary data.</text>
</comment>
<gene>
    <name evidence="1" type="ORF">ACJMK2_008146</name>
</gene>